<dbReference type="InterPro" id="IPR001806">
    <property type="entry name" value="Small_GTPase"/>
</dbReference>
<dbReference type="GO" id="GO:0007165">
    <property type="term" value="P:signal transduction"/>
    <property type="evidence" value="ECO:0007669"/>
    <property type="project" value="InterPro"/>
</dbReference>
<dbReference type="GeneID" id="10379668"/>
<evidence type="ECO:0000313" key="5">
    <source>
        <dbReference type="Proteomes" id="UP000008864"/>
    </source>
</evidence>
<dbReference type="EMBL" id="GG700651">
    <property type="protein sequence ID" value="EGD88044.2"/>
    <property type="molecule type" value="Genomic_DNA"/>
</dbReference>
<feature type="compositionally biased region" description="Basic and acidic residues" evidence="3">
    <location>
        <begin position="212"/>
        <end position="233"/>
    </location>
</feature>
<feature type="region of interest" description="Disordered" evidence="3">
    <location>
        <begin position="212"/>
        <end position="249"/>
    </location>
</feature>
<evidence type="ECO:0008006" key="6">
    <source>
        <dbReference type="Google" id="ProtNLM"/>
    </source>
</evidence>
<dbReference type="InParanoid" id="F2SMY3"/>
<dbReference type="GO" id="GO:0016020">
    <property type="term" value="C:membrane"/>
    <property type="evidence" value="ECO:0007669"/>
    <property type="project" value="InterPro"/>
</dbReference>
<dbReference type="GO" id="GO:0003924">
    <property type="term" value="F:GTPase activity"/>
    <property type="evidence" value="ECO:0007669"/>
    <property type="project" value="InterPro"/>
</dbReference>
<keyword evidence="5" id="KW-1185">Reference proteome</keyword>
<dbReference type="VEuPathDB" id="FungiDB:TERG_04295"/>
<dbReference type="PROSITE" id="PS51419">
    <property type="entry name" value="RAB"/>
    <property type="match status" value="1"/>
</dbReference>
<reference evidence="5" key="1">
    <citation type="journal article" date="2012" name="MBio">
        <title>Comparative genome analysis of Trichophyton rubrum and related dermatophytes reveals candidate genes involved in infection.</title>
        <authorList>
            <person name="Martinez D.A."/>
            <person name="Oliver B.G."/>
            <person name="Graeser Y."/>
            <person name="Goldberg J.M."/>
            <person name="Li W."/>
            <person name="Martinez-Rossi N.M."/>
            <person name="Monod M."/>
            <person name="Shelest E."/>
            <person name="Barton R.C."/>
            <person name="Birch E."/>
            <person name="Brakhage A.A."/>
            <person name="Chen Z."/>
            <person name="Gurr S.J."/>
            <person name="Heiman D."/>
            <person name="Heitman J."/>
            <person name="Kosti I."/>
            <person name="Rossi A."/>
            <person name="Saif S."/>
            <person name="Samalova M."/>
            <person name="Saunders C.W."/>
            <person name="Shea T."/>
            <person name="Summerbell R.C."/>
            <person name="Xu J."/>
            <person name="Young S."/>
            <person name="Zeng Q."/>
            <person name="Birren B.W."/>
            <person name="Cuomo C.A."/>
            <person name="White T.C."/>
        </authorList>
    </citation>
    <scope>NUCLEOTIDE SEQUENCE [LARGE SCALE GENOMIC DNA]</scope>
    <source>
        <strain evidence="5">ATCC MYA-4607 / CBS 118892</strain>
    </source>
</reference>
<dbReference type="SMART" id="SM00175">
    <property type="entry name" value="RAB"/>
    <property type="match status" value="1"/>
</dbReference>
<evidence type="ECO:0000256" key="2">
    <source>
        <dbReference type="ARBA" id="ARBA00023134"/>
    </source>
</evidence>
<dbReference type="SUPFAM" id="SSF52540">
    <property type="entry name" value="P-loop containing nucleoside triphosphate hydrolases"/>
    <property type="match status" value="1"/>
</dbReference>
<dbReference type="PROSITE" id="PS51421">
    <property type="entry name" value="RAS"/>
    <property type="match status" value="1"/>
</dbReference>
<gene>
    <name evidence="4" type="ORF">TERG_04295</name>
</gene>
<sequence>MALPYLRASLDSPRKHTFSAFPANFMANFRHRHVRREYHIVVLGAGGVGKSCLTAQFVQNIWIESYDPTIEDSYRKVLAVDVSVSRWTAMFARNIGYSWDGTVHRHEGTIHETRRRLPPRLLHNEHVLPDELQELREQIIRIKDDEKVPIVIVGNKSDLEEDRAVSRSRAFALSQQWGNAPYYETSARRRANVDEAFIDLCRQIIRKDIRSNKDRDRDYGGSRKKEASGTADKRRNRRRTKMKTDCVIL</sequence>
<keyword evidence="1" id="KW-0547">Nucleotide-binding</keyword>
<dbReference type="SMART" id="SM00173">
    <property type="entry name" value="RAS"/>
    <property type="match status" value="1"/>
</dbReference>
<dbReference type="HOGENOM" id="CLU_041217_9_8_1"/>
<dbReference type="Gene3D" id="3.40.50.300">
    <property type="entry name" value="P-loop containing nucleotide triphosphate hydrolases"/>
    <property type="match status" value="2"/>
</dbReference>
<proteinExistence type="predicted"/>
<dbReference type="OMA" id="KMKTDCV"/>
<protein>
    <recommendedName>
        <fullName evidence="6">Ras small monomeric GTPase</fullName>
    </recommendedName>
</protein>
<keyword evidence="2" id="KW-0342">GTP-binding</keyword>
<evidence type="ECO:0000256" key="3">
    <source>
        <dbReference type="SAM" id="MobiDB-lite"/>
    </source>
</evidence>
<name>F2SMY3_TRIRC</name>
<dbReference type="SMART" id="SM00174">
    <property type="entry name" value="RHO"/>
    <property type="match status" value="1"/>
</dbReference>
<dbReference type="AlphaFoldDB" id="F2SMY3"/>
<accession>F2SMY3</accession>
<dbReference type="STRING" id="559305.F2SMY3"/>
<dbReference type="InterPro" id="IPR020849">
    <property type="entry name" value="Small_GTPase_Ras-type"/>
</dbReference>
<dbReference type="PRINTS" id="PR00449">
    <property type="entry name" value="RASTRNSFRMNG"/>
</dbReference>
<organism evidence="4 5">
    <name type="scientific">Trichophyton rubrum (strain ATCC MYA-4607 / CBS 118892)</name>
    <name type="common">Athlete's foot fungus</name>
    <dbReference type="NCBI Taxonomy" id="559305"/>
    <lineage>
        <taxon>Eukaryota</taxon>
        <taxon>Fungi</taxon>
        <taxon>Dikarya</taxon>
        <taxon>Ascomycota</taxon>
        <taxon>Pezizomycotina</taxon>
        <taxon>Eurotiomycetes</taxon>
        <taxon>Eurotiomycetidae</taxon>
        <taxon>Onygenales</taxon>
        <taxon>Arthrodermataceae</taxon>
        <taxon>Trichophyton</taxon>
    </lineage>
</organism>
<dbReference type="Pfam" id="PF00071">
    <property type="entry name" value="Ras"/>
    <property type="match status" value="2"/>
</dbReference>
<dbReference type="Proteomes" id="UP000008864">
    <property type="component" value="Unassembled WGS sequence"/>
</dbReference>
<dbReference type="GO" id="GO:0005525">
    <property type="term" value="F:GTP binding"/>
    <property type="evidence" value="ECO:0007669"/>
    <property type="project" value="UniProtKB-KW"/>
</dbReference>
<dbReference type="PANTHER" id="PTHR24070">
    <property type="entry name" value="RAS, DI-RAS, AND RHEB FAMILY MEMBERS OF SMALL GTPASE SUPERFAMILY"/>
    <property type="match status" value="1"/>
</dbReference>
<dbReference type="OrthoDB" id="5976022at2759"/>
<evidence type="ECO:0000256" key="1">
    <source>
        <dbReference type="ARBA" id="ARBA00022741"/>
    </source>
</evidence>
<dbReference type="eggNOG" id="KOG0395">
    <property type="taxonomic scope" value="Eukaryota"/>
</dbReference>
<dbReference type="InterPro" id="IPR027417">
    <property type="entry name" value="P-loop_NTPase"/>
</dbReference>
<dbReference type="RefSeq" id="XP_003235239.2">
    <property type="nucleotide sequence ID" value="XM_003235191.2"/>
</dbReference>
<evidence type="ECO:0000313" key="4">
    <source>
        <dbReference type="EMBL" id="EGD88044.2"/>
    </source>
</evidence>